<evidence type="ECO:0000313" key="3">
    <source>
        <dbReference type="EMBL" id="CAD6195544.1"/>
    </source>
</evidence>
<evidence type="ECO:0000259" key="2">
    <source>
        <dbReference type="Pfam" id="PF00651"/>
    </source>
</evidence>
<dbReference type="EMBL" id="CAJGYM010000057">
    <property type="protein sequence ID" value="CAD6195544.1"/>
    <property type="molecule type" value="Genomic_DNA"/>
</dbReference>
<feature type="region of interest" description="Disordered" evidence="1">
    <location>
        <begin position="14"/>
        <end position="53"/>
    </location>
</feature>
<feature type="domain" description="BTB" evidence="2">
    <location>
        <begin position="316"/>
        <end position="409"/>
    </location>
</feature>
<dbReference type="Pfam" id="PF00651">
    <property type="entry name" value="BTB"/>
    <property type="match status" value="1"/>
</dbReference>
<accession>A0A8S1HIG9</accession>
<proteinExistence type="predicted"/>
<comment type="caution">
    <text evidence="3">The sequence shown here is derived from an EMBL/GenBank/DDBJ whole genome shotgun (WGS) entry which is preliminary data.</text>
</comment>
<dbReference type="InterPro" id="IPR000210">
    <property type="entry name" value="BTB/POZ_dom"/>
</dbReference>
<protein>
    <recommendedName>
        <fullName evidence="2">BTB domain-containing protein</fullName>
    </recommendedName>
</protein>
<sequence>MKTFNSCCSFPLRVVPPNKYSPSTAPSRDSELPETRPAKSSKPPTAVGMRRDSPLDVTVCTNRPRHRGMLLRNSQERRWLAAKRRRDRSTAMLVRDLFACLNRDMLIIPVTELAISEFDVSVGDQDSDKQLEDPKELVFLTGDDQESKEEGFKMDEEILKEEETTSNAAFVLSNRRLSATKSWHTSPLFVVFLDVPLPEENISTTASFIRSGQREKTSNRVRNTEKPKMSCSATFREVDEAKKKLRKSESNSLFSLFSPPKIDGSLSSKSIDRISSEFFSPPAAGHLAKMATEVVTATPSEEFCFATTSIDRPFRLVVQKSTFLIDSKSMSAISPIFTAMCFGKDFDEKGMALSRDIVDEKSRDIDVFLRAVHDTTCINPQNFALVLRLSHKYQVMPVVEACEQFILQQDLDSIKAEDILTLLMAAHEHHCSKEVLVGLIRRLASEGNVVFTKLKISRFLNAQVYGAVISTSMNMAQIREHESMNGHHMKMDRSKTRWRAGICEICRGVTECANCEECRKYVCKRHVGELACPSDFGQKNIENLKKNLVDFDWND</sequence>
<reference evidence="3" key="1">
    <citation type="submission" date="2020-10" db="EMBL/GenBank/DDBJ databases">
        <authorList>
            <person name="Kikuchi T."/>
        </authorList>
    </citation>
    <scope>NUCLEOTIDE SEQUENCE</scope>
    <source>
        <strain evidence="3">NKZ352</strain>
    </source>
</reference>
<keyword evidence="4" id="KW-1185">Reference proteome</keyword>
<evidence type="ECO:0000256" key="1">
    <source>
        <dbReference type="SAM" id="MobiDB-lite"/>
    </source>
</evidence>
<dbReference type="Gene3D" id="3.30.710.10">
    <property type="entry name" value="Potassium Channel Kv1.1, Chain A"/>
    <property type="match status" value="1"/>
</dbReference>
<dbReference type="OrthoDB" id="5866012at2759"/>
<dbReference type="AlphaFoldDB" id="A0A8S1HIG9"/>
<dbReference type="InterPro" id="IPR011333">
    <property type="entry name" value="SKP1/BTB/POZ_sf"/>
</dbReference>
<gene>
    <name evidence="3" type="ORF">CAUJ_LOCUS11463</name>
</gene>
<organism evidence="3 4">
    <name type="scientific">Caenorhabditis auriculariae</name>
    <dbReference type="NCBI Taxonomy" id="2777116"/>
    <lineage>
        <taxon>Eukaryota</taxon>
        <taxon>Metazoa</taxon>
        <taxon>Ecdysozoa</taxon>
        <taxon>Nematoda</taxon>
        <taxon>Chromadorea</taxon>
        <taxon>Rhabditida</taxon>
        <taxon>Rhabditina</taxon>
        <taxon>Rhabditomorpha</taxon>
        <taxon>Rhabditoidea</taxon>
        <taxon>Rhabditidae</taxon>
        <taxon>Peloderinae</taxon>
        <taxon>Caenorhabditis</taxon>
    </lineage>
</organism>
<dbReference type="Proteomes" id="UP000835052">
    <property type="component" value="Unassembled WGS sequence"/>
</dbReference>
<dbReference type="SUPFAM" id="SSF54695">
    <property type="entry name" value="POZ domain"/>
    <property type="match status" value="1"/>
</dbReference>
<feature type="compositionally biased region" description="Basic and acidic residues" evidence="1">
    <location>
        <begin position="28"/>
        <end position="37"/>
    </location>
</feature>
<evidence type="ECO:0000313" key="4">
    <source>
        <dbReference type="Proteomes" id="UP000835052"/>
    </source>
</evidence>
<name>A0A8S1HIG9_9PELO</name>